<gene>
    <name evidence="1" type="ordered locus">DVU_1640</name>
</gene>
<dbReference type="AlphaFoldDB" id="Q72BJ5"/>
<dbReference type="KEGG" id="dvu:DVU_1640"/>
<reference evidence="1 2" key="1">
    <citation type="journal article" date="2004" name="Nat. Biotechnol.">
        <title>The genome sequence of the anaerobic, sulfate-reducing bacterium Desulfovibrio vulgaris Hildenborough.</title>
        <authorList>
            <person name="Heidelberg J.F."/>
            <person name="Seshadri R."/>
            <person name="Haveman S.A."/>
            <person name="Hemme C.L."/>
            <person name="Paulsen I.T."/>
            <person name="Kolonay J.F."/>
            <person name="Eisen J.A."/>
            <person name="Ward N."/>
            <person name="Methe B."/>
            <person name="Brinkac L.M."/>
            <person name="Daugherty S.C."/>
            <person name="Deboy R.T."/>
            <person name="Dodson R.J."/>
            <person name="Durkin A.S."/>
            <person name="Madupu R."/>
            <person name="Nelson W.C."/>
            <person name="Sullivan S.A."/>
            <person name="Fouts D."/>
            <person name="Haft D.H."/>
            <person name="Selengut J."/>
            <person name="Peterson J.D."/>
            <person name="Davidsen T.M."/>
            <person name="Zafar N."/>
            <person name="Zhou L."/>
            <person name="Radune D."/>
            <person name="Dimitrov G."/>
            <person name="Hance M."/>
            <person name="Tran K."/>
            <person name="Khouri H."/>
            <person name="Gill J."/>
            <person name="Utterback T.R."/>
            <person name="Feldblyum T.V."/>
            <person name="Wall J.D."/>
            <person name="Voordouw G."/>
            <person name="Fraser C.M."/>
        </authorList>
    </citation>
    <scope>NUCLEOTIDE SEQUENCE [LARGE SCALE GENOMIC DNA]</scope>
    <source>
        <strain evidence="2">ATCC 29579 / DSM 644 / NCIMB 8303 / VKM B-1760 / Hildenborough</strain>
    </source>
</reference>
<proteinExistence type="predicted"/>
<dbReference type="STRING" id="882.DVU_1640"/>
<accession>Q72BJ5</accession>
<dbReference type="EMBL" id="AE017285">
    <property type="protein sequence ID" value="AAS96118.1"/>
    <property type="molecule type" value="Genomic_DNA"/>
</dbReference>
<dbReference type="EnsemblBacteria" id="AAS96118">
    <property type="protein sequence ID" value="AAS96118"/>
    <property type="gene ID" value="DVU_1640"/>
</dbReference>
<name>Q72BJ5_NITV2</name>
<protein>
    <submittedName>
        <fullName evidence="1">Uncharacterized protein</fullName>
    </submittedName>
</protein>
<dbReference type="PaxDb" id="882-DVU_1640"/>
<dbReference type="Proteomes" id="UP000002194">
    <property type="component" value="Chromosome"/>
</dbReference>
<evidence type="ECO:0000313" key="1">
    <source>
        <dbReference type="EMBL" id="AAS96118.1"/>
    </source>
</evidence>
<sequence length="203" mass="22346">MERTATMCKSHKRPRIAGRYGVMTGGASLKGYACLRSRRCLSTTVLMSACREMPRFLASLSRAATIQSGKSTLTLFFWRLGCRTAERSRKGVMSSPSSKRRSNSSVEICSCIQRLLLFACSSYGDDPGRLVHVGDDGSPTAVCHVADDKPAWFFSMGAGNLNQLRVVPQGRCFFEVNAMFDSVACALRGGVLENHMKIICKQW</sequence>
<keyword evidence="2" id="KW-1185">Reference proteome</keyword>
<evidence type="ECO:0000313" key="2">
    <source>
        <dbReference type="Proteomes" id="UP000002194"/>
    </source>
</evidence>
<organism evidence="1 2">
    <name type="scientific">Nitratidesulfovibrio vulgaris (strain ATCC 29579 / DSM 644 / CCUG 34227 / NCIMB 8303 / VKM B-1760 / Hildenborough)</name>
    <name type="common">Desulfovibrio vulgaris</name>
    <dbReference type="NCBI Taxonomy" id="882"/>
    <lineage>
        <taxon>Bacteria</taxon>
        <taxon>Pseudomonadati</taxon>
        <taxon>Thermodesulfobacteriota</taxon>
        <taxon>Desulfovibrionia</taxon>
        <taxon>Desulfovibrionales</taxon>
        <taxon>Desulfovibrionaceae</taxon>
        <taxon>Nitratidesulfovibrio</taxon>
    </lineage>
</organism>
<dbReference type="HOGENOM" id="CLU_1347107_0_0_7"/>